<dbReference type="PANTHER" id="PTHR31605">
    <property type="entry name" value="GLYCEROL-3-PHOSPHATE O-ACYLTRANSFERASE 1"/>
    <property type="match status" value="1"/>
</dbReference>
<dbReference type="Pfam" id="PF01553">
    <property type="entry name" value="Acyltransferase"/>
    <property type="match status" value="1"/>
</dbReference>
<keyword evidence="4" id="KW-1185">Reference proteome</keyword>
<dbReference type="AlphaFoldDB" id="A0A511VCJ4"/>
<keyword evidence="1" id="KW-0472">Membrane</keyword>
<dbReference type="SUPFAM" id="SSF69593">
    <property type="entry name" value="Glycerol-3-phosphate (1)-acyltransferase"/>
    <property type="match status" value="1"/>
</dbReference>
<keyword evidence="1" id="KW-0812">Transmembrane</keyword>
<accession>A0A511VCJ4</accession>
<evidence type="ECO:0000313" key="4">
    <source>
        <dbReference type="Proteomes" id="UP000321157"/>
    </source>
</evidence>
<dbReference type="GO" id="GO:0004366">
    <property type="term" value="F:glycerol-3-phosphate O-acyltransferase activity"/>
    <property type="evidence" value="ECO:0007669"/>
    <property type="project" value="TreeGrafter"/>
</dbReference>
<dbReference type="EMBL" id="BJXX01000145">
    <property type="protein sequence ID" value="GEN35658.1"/>
    <property type="molecule type" value="Genomic_DNA"/>
</dbReference>
<comment type="caution">
    <text evidence="3">The sequence shown here is derived from an EMBL/GenBank/DDBJ whole genome shotgun (WGS) entry which is preliminary data.</text>
</comment>
<dbReference type="Proteomes" id="UP000321157">
    <property type="component" value="Unassembled WGS sequence"/>
</dbReference>
<dbReference type="GO" id="GO:0008654">
    <property type="term" value="P:phospholipid biosynthetic process"/>
    <property type="evidence" value="ECO:0007669"/>
    <property type="project" value="TreeGrafter"/>
</dbReference>
<name>A0A511VCJ4_9BACL</name>
<dbReference type="InterPro" id="IPR002123">
    <property type="entry name" value="Plipid/glycerol_acylTrfase"/>
</dbReference>
<feature type="transmembrane region" description="Helical" evidence="1">
    <location>
        <begin position="346"/>
        <end position="367"/>
    </location>
</feature>
<dbReference type="GO" id="GO:0016287">
    <property type="term" value="F:glycerone-phosphate O-acyltransferase activity"/>
    <property type="evidence" value="ECO:0007669"/>
    <property type="project" value="TreeGrafter"/>
</dbReference>
<feature type="transmembrane region" description="Helical" evidence="1">
    <location>
        <begin position="278"/>
        <end position="303"/>
    </location>
</feature>
<dbReference type="InterPro" id="IPR052744">
    <property type="entry name" value="GPAT/DAPAT"/>
</dbReference>
<proteinExistence type="predicted"/>
<dbReference type="RefSeq" id="WP_170230315.1">
    <property type="nucleotide sequence ID" value="NZ_BJXX01000145.1"/>
</dbReference>
<evidence type="ECO:0000256" key="1">
    <source>
        <dbReference type="SAM" id="Phobius"/>
    </source>
</evidence>
<evidence type="ECO:0000313" key="3">
    <source>
        <dbReference type="EMBL" id="GEN35658.1"/>
    </source>
</evidence>
<dbReference type="PANTHER" id="PTHR31605:SF0">
    <property type="entry name" value="GLYCEROL-3-PHOSPHATE O-ACYLTRANSFERASE 1"/>
    <property type="match status" value="1"/>
</dbReference>
<dbReference type="SMART" id="SM00563">
    <property type="entry name" value="PlsC"/>
    <property type="match status" value="1"/>
</dbReference>
<reference evidence="3 4" key="1">
    <citation type="submission" date="2019-07" db="EMBL/GenBank/DDBJ databases">
        <title>Whole genome shotgun sequence of Aneurinibacillus danicus NBRC 102444.</title>
        <authorList>
            <person name="Hosoyama A."/>
            <person name="Uohara A."/>
            <person name="Ohji S."/>
            <person name="Ichikawa N."/>
        </authorList>
    </citation>
    <scope>NUCLEOTIDE SEQUENCE [LARGE SCALE GENOMIC DNA]</scope>
    <source>
        <strain evidence="3 4">NBRC 102444</strain>
    </source>
</reference>
<feature type="transmembrane region" description="Helical" evidence="1">
    <location>
        <begin position="315"/>
        <end position="340"/>
    </location>
</feature>
<organism evidence="3 4">
    <name type="scientific">Aneurinibacillus danicus</name>
    <dbReference type="NCBI Taxonomy" id="267746"/>
    <lineage>
        <taxon>Bacteria</taxon>
        <taxon>Bacillati</taxon>
        <taxon>Bacillota</taxon>
        <taxon>Bacilli</taxon>
        <taxon>Bacillales</taxon>
        <taxon>Paenibacillaceae</taxon>
        <taxon>Aneurinibacillus group</taxon>
        <taxon>Aneurinibacillus</taxon>
    </lineage>
</organism>
<sequence length="394" mass="44906">MRWLNRFRLLLALFYFCDIRVYGRERIPVSGMTLFVSNHRNGAIDGYVLLKALPACRAIVGRNLTGSWFLRLFFGGQIEVYRRAETAEQRAWNRERMREAASVMRRGEPVLIFPEGTSKLGPSLLPIKKGAALICRMLLEEAGEDSELTIVPLGLHYEEGWRFRSAAEIHVGQPVRVTKDEARNLTELTETIRQSLMEIAENFANEQDQRIGEAFATMLRYHGVTDRSHLVLCRMWAERKIPEEKRGEFLRLYQAADSARYQGAPLAARRGGWASAAVYWLLSPFILLALMLNMLPLAGGYAAARKMADDRNVIALWRILVGTPLFVLQWVIYILVALLFCPLSMAGWLLIGYAGLTGVGCWLLDVWRRAGVRGRNRSYEERQAILLFCEGFMK</sequence>
<keyword evidence="1" id="KW-1133">Transmembrane helix</keyword>
<evidence type="ECO:0000259" key="2">
    <source>
        <dbReference type="SMART" id="SM00563"/>
    </source>
</evidence>
<protein>
    <recommendedName>
        <fullName evidence="2">Phospholipid/glycerol acyltransferase domain-containing protein</fullName>
    </recommendedName>
</protein>
<gene>
    <name evidence="3" type="ORF">ADA01nite_31180</name>
</gene>
<feature type="domain" description="Phospholipid/glycerol acyltransferase" evidence="2">
    <location>
        <begin position="33"/>
        <end position="158"/>
    </location>
</feature>